<organism evidence="3 4">
    <name type="scientific">Pseudochryseolinea flava</name>
    <dbReference type="NCBI Taxonomy" id="2059302"/>
    <lineage>
        <taxon>Bacteria</taxon>
        <taxon>Pseudomonadati</taxon>
        <taxon>Bacteroidota</taxon>
        <taxon>Cytophagia</taxon>
        <taxon>Cytophagales</taxon>
        <taxon>Fulvivirgaceae</taxon>
        <taxon>Pseudochryseolinea</taxon>
    </lineage>
</organism>
<evidence type="ECO:0000259" key="2">
    <source>
        <dbReference type="Pfam" id="PF20434"/>
    </source>
</evidence>
<reference evidence="3 4" key="1">
    <citation type="submission" date="2018-06" db="EMBL/GenBank/DDBJ databases">
        <title>Chryseolinea flavus sp. nov., a member of the phylum Bacteroidetes isolated from soil.</title>
        <authorList>
            <person name="Li Y."/>
            <person name="Wang J."/>
        </authorList>
    </citation>
    <scope>NUCLEOTIDE SEQUENCE [LARGE SCALE GENOMIC DNA]</scope>
    <source>
        <strain evidence="3 4">SDU1-6</strain>
    </source>
</reference>
<dbReference type="GO" id="GO:0016787">
    <property type="term" value="F:hydrolase activity"/>
    <property type="evidence" value="ECO:0007669"/>
    <property type="project" value="UniProtKB-KW"/>
</dbReference>
<name>A0A364XZ56_9BACT</name>
<evidence type="ECO:0000256" key="1">
    <source>
        <dbReference type="ARBA" id="ARBA00022801"/>
    </source>
</evidence>
<dbReference type="SUPFAM" id="SSF53474">
    <property type="entry name" value="alpha/beta-Hydrolases"/>
    <property type="match status" value="1"/>
</dbReference>
<dbReference type="InterPro" id="IPR050300">
    <property type="entry name" value="GDXG_lipolytic_enzyme"/>
</dbReference>
<dbReference type="Pfam" id="PF20434">
    <property type="entry name" value="BD-FAE"/>
    <property type="match status" value="1"/>
</dbReference>
<dbReference type="Gene3D" id="3.40.50.1820">
    <property type="entry name" value="alpha/beta hydrolase"/>
    <property type="match status" value="1"/>
</dbReference>
<dbReference type="PANTHER" id="PTHR48081">
    <property type="entry name" value="AB HYDROLASE SUPERFAMILY PROTEIN C4A8.06C"/>
    <property type="match status" value="1"/>
</dbReference>
<comment type="caution">
    <text evidence="3">The sequence shown here is derived from an EMBL/GenBank/DDBJ whole genome shotgun (WGS) entry which is preliminary data.</text>
</comment>
<dbReference type="OrthoDB" id="9777975at2"/>
<evidence type="ECO:0000313" key="3">
    <source>
        <dbReference type="EMBL" id="RAV98721.1"/>
    </source>
</evidence>
<dbReference type="InterPro" id="IPR029058">
    <property type="entry name" value="AB_hydrolase_fold"/>
</dbReference>
<keyword evidence="1" id="KW-0378">Hydrolase</keyword>
<proteinExistence type="predicted"/>
<gene>
    <name evidence="3" type="ORF">DQQ10_22150</name>
</gene>
<dbReference type="PANTHER" id="PTHR48081:SF33">
    <property type="entry name" value="KYNURENINE FORMAMIDASE"/>
    <property type="match status" value="1"/>
</dbReference>
<evidence type="ECO:0000313" key="4">
    <source>
        <dbReference type="Proteomes" id="UP000251889"/>
    </source>
</evidence>
<dbReference type="Proteomes" id="UP000251889">
    <property type="component" value="Unassembled WGS sequence"/>
</dbReference>
<dbReference type="AlphaFoldDB" id="A0A364XZ56"/>
<keyword evidence="4" id="KW-1185">Reference proteome</keyword>
<sequence length="320" mass="35954">MNNTFQGVVGKIFLNVLPRNFYPMAHINFQEQPALPKRLVKRAMSVVFALICITFLQTSCDEDDKDARTNTAEELTLNDLSYGPDTYNTMDLYLPAGRTKETRIVLFIHGGGWREGSKEQFSAIVDDFVDEGFVAAAINYRPANVEANINYIQLLDDIDTALKFLSENASQYVYNSNSVHLFGHSAGAHLGLLYAYRNNPRGQVKSVISLSAPTDLEGLLENDVFPTLLYNLVGSDDLEKFKDASPINHVSPSSVPTFFIHGKSDQSVPYQQSEILFQQLTQWNKLANELELIENEGHDFSEEAQTIIVSESIAYLKRRN</sequence>
<dbReference type="EMBL" id="QMFY01000015">
    <property type="protein sequence ID" value="RAV98721.1"/>
    <property type="molecule type" value="Genomic_DNA"/>
</dbReference>
<feature type="domain" description="BD-FAE-like" evidence="2">
    <location>
        <begin position="90"/>
        <end position="280"/>
    </location>
</feature>
<dbReference type="InterPro" id="IPR049492">
    <property type="entry name" value="BD-FAE-like_dom"/>
</dbReference>
<accession>A0A364XZ56</accession>
<protein>
    <recommendedName>
        <fullName evidence="2">BD-FAE-like domain-containing protein</fullName>
    </recommendedName>
</protein>